<protein>
    <recommendedName>
        <fullName evidence="4">G protein-coupled receptor</fullName>
    </recommendedName>
</protein>
<keyword evidence="3" id="KW-1185">Reference proteome</keyword>
<dbReference type="Proteomes" id="UP001432322">
    <property type="component" value="Unassembled WGS sequence"/>
</dbReference>
<dbReference type="AlphaFoldDB" id="A0AAV5WVT8"/>
<dbReference type="EMBL" id="BTSY01000007">
    <property type="protein sequence ID" value="GMT35615.1"/>
    <property type="molecule type" value="Genomic_DNA"/>
</dbReference>
<keyword evidence="1" id="KW-1133">Transmembrane helix</keyword>
<evidence type="ECO:0000313" key="2">
    <source>
        <dbReference type="EMBL" id="GMT35615.1"/>
    </source>
</evidence>
<proteinExistence type="predicted"/>
<evidence type="ECO:0000313" key="3">
    <source>
        <dbReference type="Proteomes" id="UP001432322"/>
    </source>
</evidence>
<sequence length="227" mass="25755">EFEGVCDLLHFIIQCTRNTDPFLIILLVITHGLCLSLERTRTAFNGASYCAFFFVIASALKIVVIDPPHRFMCFRIPNEGIFETLAGDLHVLIRIGNCASLIIALALKRPTGQDRWVAAALLGEELFAFFGDILFLAWRKDLCNECDLNEFLEFVAVLKSLLFTALFASLFIKRSTDVELCNYSRFNTEEGVVELVRDDELERMQQDGLLLQQQMELQLQNPIAVVD</sequence>
<feature type="transmembrane region" description="Helical" evidence="1">
    <location>
        <begin position="21"/>
        <end position="37"/>
    </location>
</feature>
<accession>A0AAV5WVT8</accession>
<reference evidence="2" key="1">
    <citation type="submission" date="2023-10" db="EMBL/GenBank/DDBJ databases">
        <title>Genome assembly of Pristionchus species.</title>
        <authorList>
            <person name="Yoshida K."/>
            <person name="Sommer R.J."/>
        </authorList>
    </citation>
    <scope>NUCLEOTIDE SEQUENCE</scope>
    <source>
        <strain evidence="2">RS5133</strain>
    </source>
</reference>
<organism evidence="2 3">
    <name type="scientific">Pristionchus fissidentatus</name>
    <dbReference type="NCBI Taxonomy" id="1538716"/>
    <lineage>
        <taxon>Eukaryota</taxon>
        <taxon>Metazoa</taxon>
        <taxon>Ecdysozoa</taxon>
        <taxon>Nematoda</taxon>
        <taxon>Chromadorea</taxon>
        <taxon>Rhabditida</taxon>
        <taxon>Rhabditina</taxon>
        <taxon>Diplogasteromorpha</taxon>
        <taxon>Diplogasteroidea</taxon>
        <taxon>Neodiplogasteridae</taxon>
        <taxon>Pristionchus</taxon>
    </lineage>
</organism>
<evidence type="ECO:0000256" key="1">
    <source>
        <dbReference type="SAM" id="Phobius"/>
    </source>
</evidence>
<evidence type="ECO:0008006" key="4">
    <source>
        <dbReference type="Google" id="ProtNLM"/>
    </source>
</evidence>
<gene>
    <name evidence="2" type="ORF">PFISCL1PPCAC_26912</name>
</gene>
<comment type="caution">
    <text evidence="2">The sequence shown here is derived from an EMBL/GenBank/DDBJ whole genome shotgun (WGS) entry which is preliminary data.</text>
</comment>
<keyword evidence="1" id="KW-0812">Transmembrane</keyword>
<feature type="non-terminal residue" evidence="2">
    <location>
        <position position="1"/>
    </location>
</feature>
<feature type="transmembrane region" description="Helical" evidence="1">
    <location>
        <begin position="151"/>
        <end position="172"/>
    </location>
</feature>
<feature type="transmembrane region" description="Helical" evidence="1">
    <location>
        <begin position="85"/>
        <end position="107"/>
    </location>
</feature>
<feature type="transmembrane region" description="Helical" evidence="1">
    <location>
        <begin position="44"/>
        <end position="65"/>
    </location>
</feature>
<keyword evidence="1" id="KW-0472">Membrane</keyword>
<name>A0AAV5WVT8_9BILA</name>
<feature type="non-terminal residue" evidence="2">
    <location>
        <position position="227"/>
    </location>
</feature>
<feature type="transmembrane region" description="Helical" evidence="1">
    <location>
        <begin position="119"/>
        <end position="139"/>
    </location>
</feature>